<accession>A0ABV3DNA7</accession>
<dbReference type="EMBL" id="JBEZFP010000082">
    <property type="protein sequence ID" value="MEU8137231.1"/>
    <property type="molecule type" value="Genomic_DNA"/>
</dbReference>
<evidence type="ECO:0008006" key="5">
    <source>
        <dbReference type="Google" id="ProtNLM"/>
    </source>
</evidence>
<feature type="transmembrane region" description="Helical" evidence="2">
    <location>
        <begin position="370"/>
        <end position="390"/>
    </location>
</feature>
<feature type="region of interest" description="Disordered" evidence="1">
    <location>
        <begin position="1"/>
        <end position="109"/>
    </location>
</feature>
<name>A0ABV3DNA7_9ACTN</name>
<evidence type="ECO:0000313" key="3">
    <source>
        <dbReference type="EMBL" id="MEU8137231.1"/>
    </source>
</evidence>
<sequence length="398" mass="40122">MYPASRPGDSGTPPGPPGYGQAAPPPRPPAPPGAAPAPSGVADAPTQYGGYGAQAAPSYAPADSGYPPQPQFGDAPRGPGSPGGGFGGPGGPGGPGGRPRGAPRSSRPAYSGLRGTAAFLCLLLTVLLTIPAISASWLKGELISDSGFADNAAELIEKPAIRDEIQSRIASEVMDQAAIPQSARSMVISSVGAVMATDEFKRVWKEGAATAHNVVVSTLLGKDSAMTEVNGDSLTIKVQTPLDPLFTELSKAGVRVDRTQLPTEIPVSLADIPESGPAQDALKGVDDAGWMLPSLAIGLLIAGVAVAVHRLRALALAAMGTLVASGVLLVATNLARSPVVDEATKSSTLSSEATGAVYDVFTDSLITSSWIVVVISLVALAGTAVAGAVLRSRRESAA</sequence>
<proteinExistence type="predicted"/>
<feature type="compositionally biased region" description="Low complexity" evidence="1">
    <location>
        <begin position="36"/>
        <end position="45"/>
    </location>
</feature>
<comment type="caution">
    <text evidence="3">The sequence shown here is derived from an EMBL/GenBank/DDBJ whole genome shotgun (WGS) entry which is preliminary data.</text>
</comment>
<reference evidence="3 4" key="1">
    <citation type="submission" date="2024-06" db="EMBL/GenBank/DDBJ databases">
        <title>The Natural Products Discovery Center: Release of the First 8490 Sequenced Strains for Exploring Actinobacteria Biosynthetic Diversity.</title>
        <authorList>
            <person name="Kalkreuter E."/>
            <person name="Kautsar S.A."/>
            <person name="Yang D."/>
            <person name="Bader C.D."/>
            <person name="Teijaro C.N."/>
            <person name="Fluegel L."/>
            <person name="Davis C.M."/>
            <person name="Simpson J.R."/>
            <person name="Lauterbach L."/>
            <person name="Steele A.D."/>
            <person name="Gui C."/>
            <person name="Meng S."/>
            <person name="Li G."/>
            <person name="Viehrig K."/>
            <person name="Ye F."/>
            <person name="Su P."/>
            <person name="Kiefer A.F."/>
            <person name="Nichols A."/>
            <person name="Cepeda A.J."/>
            <person name="Yan W."/>
            <person name="Fan B."/>
            <person name="Jiang Y."/>
            <person name="Adhikari A."/>
            <person name="Zheng C.-J."/>
            <person name="Schuster L."/>
            <person name="Cowan T.M."/>
            <person name="Smanski M.J."/>
            <person name="Chevrette M.G."/>
            <person name="De Carvalho L.P.S."/>
            <person name="Shen B."/>
        </authorList>
    </citation>
    <scope>NUCLEOTIDE SEQUENCE [LARGE SCALE GENOMIC DNA]</scope>
    <source>
        <strain evidence="3 4">NPDC048946</strain>
    </source>
</reference>
<feature type="compositionally biased region" description="Low complexity" evidence="1">
    <location>
        <begin position="100"/>
        <end position="109"/>
    </location>
</feature>
<keyword evidence="2" id="KW-0472">Membrane</keyword>
<organism evidence="3 4">
    <name type="scientific">Streptodolium elevatio</name>
    <dbReference type="NCBI Taxonomy" id="3157996"/>
    <lineage>
        <taxon>Bacteria</taxon>
        <taxon>Bacillati</taxon>
        <taxon>Actinomycetota</taxon>
        <taxon>Actinomycetes</taxon>
        <taxon>Kitasatosporales</taxon>
        <taxon>Streptomycetaceae</taxon>
        <taxon>Streptodolium</taxon>
    </lineage>
</organism>
<feature type="compositionally biased region" description="Pro residues" evidence="1">
    <location>
        <begin position="13"/>
        <end position="35"/>
    </location>
</feature>
<feature type="transmembrane region" description="Helical" evidence="2">
    <location>
        <begin position="290"/>
        <end position="308"/>
    </location>
</feature>
<evidence type="ECO:0000256" key="1">
    <source>
        <dbReference type="SAM" id="MobiDB-lite"/>
    </source>
</evidence>
<feature type="transmembrane region" description="Helical" evidence="2">
    <location>
        <begin position="117"/>
        <end position="138"/>
    </location>
</feature>
<feature type="compositionally biased region" description="Gly residues" evidence="1">
    <location>
        <begin position="80"/>
        <end position="99"/>
    </location>
</feature>
<evidence type="ECO:0000313" key="4">
    <source>
        <dbReference type="Proteomes" id="UP001551482"/>
    </source>
</evidence>
<dbReference type="RefSeq" id="WP_358358821.1">
    <property type="nucleotide sequence ID" value="NZ_JBEZFP010000082.1"/>
</dbReference>
<keyword evidence="2" id="KW-0812">Transmembrane</keyword>
<keyword evidence="2" id="KW-1133">Transmembrane helix</keyword>
<dbReference type="Proteomes" id="UP001551482">
    <property type="component" value="Unassembled WGS sequence"/>
</dbReference>
<protein>
    <recommendedName>
        <fullName evidence="5">Integral membrane protein</fullName>
    </recommendedName>
</protein>
<evidence type="ECO:0000256" key="2">
    <source>
        <dbReference type="SAM" id="Phobius"/>
    </source>
</evidence>
<keyword evidence="4" id="KW-1185">Reference proteome</keyword>
<gene>
    <name evidence="3" type="ORF">AB0C36_27400</name>
</gene>
<feature type="transmembrane region" description="Helical" evidence="2">
    <location>
        <begin position="315"/>
        <end position="335"/>
    </location>
</feature>